<dbReference type="Pfam" id="PF13677">
    <property type="entry name" value="MotB_plug"/>
    <property type="match status" value="1"/>
</dbReference>
<evidence type="ECO:0000256" key="2">
    <source>
        <dbReference type="ARBA" id="ARBA00008914"/>
    </source>
</evidence>
<evidence type="ECO:0000256" key="4">
    <source>
        <dbReference type="ARBA" id="ARBA00022692"/>
    </source>
</evidence>
<dbReference type="SUPFAM" id="SSF103088">
    <property type="entry name" value="OmpA-like"/>
    <property type="match status" value="1"/>
</dbReference>
<evidence type="ECO:0000256" key="6">
    <source>
        <dbReference type="ARBA" id="ARBA00023136"/>
    </source>
</evidence>
<dbReference type="GO" id="GO:0005886">
    <property type="term" value="C:plasma membrane"/>
    <property type="evidence" value="ECO:0007669"/>
    <property type="project" value="UniProtKB-SubCell"/>
</dbReference>
<evidence type="ECO:0000256" key="8">
    <source>
        <dbReference type="SAM" id="Phobius"/>
    </source>
</evidence>
<gene>
    <name evidence="10" type="ORF">DFP90_101186</name>
</gene>
<evidence type="ECO:0000313" key="10">
    <source>
        <dbReference type="EMBL" id="RED53398.1"/>
    </source>
</evidence>
<evidence type="ECO:0000256" key="3">
    <source>
        <dbReference type="ARBA" id="ARBA00022475"/>
    </source>
</evidence>
<dbReference type="PANTHER" id="PTHR30329">
    <property type="entry name" value="STATOR ELEMENT OF FLAGELLAR MOTOR COMPLEX"/>
    <property type="match status" value="1"/>
</dbReference>
<comment type="caution">
    <text evidence="10">The sequence shown here is derived from an EMBL/GenBank/DDBJ whole genome shotgun (WGS) entry which is preliminary data.</text>
</comment>
<keyword evidence="4 8" id="KW-0812">Transmembrane</keyword>
<keyword evidence="6 7" id="KW-0472">Membrane</keyword>
<dbReference type="OrthoDB" id="7170686at2"/>
<evidence type="ECO:0000256" key="1">
    <source>
        <dbReference type="ARBA" id="ARBA00004162"/>
    </source>
</evidence>
<evidence type="ECO:0000256" key="7">
    <source>
        <dbReference type="PROSITE-ProRule" id="PRU00473"/>
    </source>
</evidence>
<dbReference type="EMBL" id="QRDW01000001">
    <property type="protein sequence ID" value="RED53398.1"/>
    <property type="molecule type" value="Genomic_DNA"/>
</dbReference>
<feature type="domain" description="OmpA-like" evidence="9">
    <location>
        <begin position="179"/>
        <end position="298"/>
    </location>
</feature>
<keyword evidence="11" id="KW-1185">Reference proteome</keyword>
<dbReference type="InterPro" id="IPR006665">
    <property type="entry name" value="OmpA-like"/>
</dbReference>
<name>A0A3D9HV72_9PROT</name>
<dbReference type="Pfam" id="PF00691">
    <property type="entry name" value="OmpA"/>
    <property type="match status" value="1"/>
</dbReference>
<accession>A0A3D9HV72</accession>
<dbReference type="InterPro" id="IPR036737">
    <property type="entry name" value="OmpA-like_sf"/>
</dbReference>
<dbReference type="PROSITE" id="PS51123">
    <property type="entry name" value="OMPA_2"/>
    <property type="match status" value="1"/>
</dbReference>
<dbReference type="Proteomes" id="UP000256845">
    <property type="component" value="Unassembled WGS sequence"/>
</dbReference>
<dbReference type="RefSeq" id="WP_115934547.1">
    <property type="nucleotide sequence ID" value="NZ_QRDW01000001.1"/>
</dbReference>
<dbReference type="InterPro" id="IPR050330">
    <property type="entry name" value="Bact_OuterMem_StrucFunc"/>
</dbReference>
<evidence type="ECO:0000313" key="11">
    <source>
        <dbReference type="Proteomes" id="UP000256845"/>
    </source>
</evidence>
<dbReference type="CDD" id="cd07185">
    <property type="entry name" value="OmpA_C-like"/>
    <property type="match status" value="1"/>
</dbReference>
<proteinExistence type="inferred from homology"/>
<dbReference type="PANTHER" id="PTHR30329:SF21">
    <property type="entry name" value="LIPOPROTEIN YIAD-RELATED"/>
    <property type="match status" value="1"/>
</dbReference>
<comment type="similarity">
    <text evidence="2">Belongs to the MotB family.</text>
</comment>
<organism evidence="10 11">
    <name type="scientific">Aestuariispira insulae</name>
    <dbReference type="NCBI Taxonomy" id="1461337"/>
    <lineage>
        <taxon>Bacteria</taxon>
        <taxon>Pseudomonadati</taxon>
        <taxon>Pseudomonadota</taxon>
        <taxon>Alphaproteobacteria</taxon>
        <taxon>Rhodospirillales</taxon>
        <taxon>Kiloniellaceae</taxon>
        <taxon>Aestuariispira</taxon>
    </lineage>
</organism>
<evidence type="ECO:0000259" key="9">
    <source>
        <dbReference type="PROSITE" id="PS51123"/>
    </source>
</evidence>
<dbReference type="Gene3D" id="3.30.1330.60">
    <property type="entry name" value="OmpA-like domain"/>
    <property type="match status" value="1"/>
</dbReference>
<dbReference type="AlphaFoldDB" id="A0A3D9HV72"/>
<sequence length="314" mass="34693">MADAFEGDDALKPLILTKKKKIPAEAHGGAWKIAYADFVTAMMAFFLLLWLLNATTEDQMFGISEFFAPTSVAEDETAVGEALKGLAIAVEGAMRSESSRPSVTVAIPTYGEEGEGEEAGELRKSEQEAHLKEAKASDIEQERQLLDLAMQKLRLSVEKMEEFQDIQSSLLIEMTPEGLLIQILDQQKRPMFEKDTAQLTKFSRRLLALVGSIVATLPNDIAITGHTERSGFKRANDFTNWAISGHRAVAAQQWLIDAGLPKERIIQVEGKADTELLNPREPTSERNRRISILLTLENDDEEGSVQDGPPSIDP</sequence>
<dbReference type="InterPro" id="IPR025713">
    <property type="entry name" value="MotB-like_N_dom"/>
</dbReference>
<reference evidence="10 11" key="1">
    <citation type="submission" date="2018-07" db="EMBL/GenBank/DDBJ databases">
        <title>Genomic Encyclopedia of Type Strains, Phase III (KMG-III): the genomes of soil and plant-associated and newly described type strains.</title>
        <authorList>
            <person name="Whitman W."/>
        </authorList>
    </citation>
    <scope>NUCLEOTIDE SEQUENCE [LARGE SCALE GENOMIC DNA]</scope>
    <source>
        <strain evidence="10 11">CECT 8488</strain>
    </source>
</reference>
<comment type="subcellular location">
    <subcellularLocation>
        <location evidence="1">Cell membrane</location>
        <topology evidence="1">Single-pass membrane protein</topology>
    </subcellularLocation>
</comment>
<keyword evidence="3" id="KW-1003">Cell membrane</keyword>
<protein>
    <submittedName>
        <fullName evidence="10">Chemotaxis protein MotB</fullName>
    </submittedName>
</protein>
<feature type="transmembrane region" description="Helical" evidence="8">
    <location>
        <begin position="33"/>
        <end position="52"/>
    </location>
</feature>
<evidence type="ECO:0000256" key="5">
    <source>
        <dbReference type="ARBA" id="ARBA00022989"/>
    </source>
</evidence>
<keyword evidence="5 8" id="KW-1133">Transmembrane helix</keyword>